<gene>
    <name evidence="1" type="ORF">VU01_102215</name>
</gene>
<dbReference type="Proteomes" id="UP000288892">
    <property type="component" value="Unassembled WGS sequence"/>
</dbReference>
<comment type="caution">
    <text evidence="1">The sequence shown here is derived from an EMBL/GenBank/DDBJ whole genome shotgun (WGS) entry which is preliminary data.</text>
</comment>
<evidence type="ECO:0008006" key="3">
    <source>
        <dbReference type="Google" id="ProtNLM"/>
    </source>
</evidence>
<protein>
    <recommendedName>
        <fullName evidence="3">PIN domain-containing protein</fullName>
    </recommendedName>
</protein>
<evidence type="ECO:0000313" key="2">
    <source>
        <dbReference type="Proteomes" id="UP000288892"/>
    </source>
</evidence>
<sequence length="104" mass="11904">MAFIYADSCIIIYLIEGDFKRRERIAEYLQHSESAPNRIGFSDLTRMECLIHPVREGNVQLRSAYEEFFSGPCSDYIPLTSEVFDKGTRLNRVDVGISVEVPPL</sequence>
<dbReference type="AlphaFoldDB" id="A0A444JGQ1"/>
<proteinExistence type="predicted"/>
<keyword evidence="2" id="KW-1185">Reference proteome</keyword>
<evidence type="ECO:0000313" key="1">
    <source>
        <dbReference type="EMBL" id="RWX52291.1"/>
    </source>
</evidence>
<reference evidence="1 2" key="1">
    <citation type="submission" date="2017-01" db="EMBL/GenBank/DDBJ databases">
        <title>The cable genome- insights into the physiology and evolution of filamentous bacteria capable of sulfide oxidation via long distance electron transfer.</title>
        <authorList>
            <person name="Schreiber L."/>
            <person name="Bjerg J.T."/>
            <person name="Boggild A."/>
            <person name="Van De Vossenberg J."/>
            <person name="Meysman F."/>
            <person name="Nielsen L.P."/>
            <person name="Schramm A."/>
            <person name="Kjeldsen K.U."/>
        </authorList>
    </citation>
    <scope>NUCLEOTIDE SEQUENCE [LARGE SCALE GENOMIC DNA]</scope>
    <source>
        <strain evidence="1">A5</strain>
    </source>
</reference>
<accession>A0A444JGQ1</accession>
<dbReference type="EMBL" id="MTKS01000022">
    <property type="protein sequence ID" value="RWX52291.1"/>
    <property type="molecule type" value="Genomic_DNA"/>
</dbReference>
<dbReference type="SUPFAM" id="SSF88723">
    <property type="entry name" value="PIN domain-like"/>
    <property type="match status" value="1"/>
</dbReference>
<name>A0A444JGQ1_9BACT</name>
<dbReference type="InterPro" id="IPR029060">
    <property type="entry name" value="PIN-like_dom_sf"/>
</dbReference>
<organism evidence="1 2">
    <name type="scientific">Candidatus Electrothrix marina</name>
    <dbReference type="NCBI Taxonomy" id="1859130"/>
    <lineage>
        <taxon>Bacteria</taxon>
        <taxon>Pseudomonadati</taxon>
        <taxon>Thermodesulfobacteriota</taxon>
        <taxon>Desulfobulbia</taxon>
        <taxon>Desulfobulbales</taxon>
        <taxon>Desulfobulbaceae</taxon>
        <taxon>Candidatus Electrothrix</taxon>
    </lineage>
</organism>